<dbReference type="InterPro" id="IPR031705">
    <property type="entry name" value="Glyco_hydro_36_C"/>
</dbReference>
<dbReference type="Pfam" id="PF16875">
    <property type="entry name" value="Glyco_hydro_36N"/>
    <property type="match status" value="1"/>
</dbReference>
<feature type="binding site" evidence="7">
    <location>
        <begin position="477"/>
        <end position="481"/>
    </location>
    <ligand>
        <name>substrate</name>
    </ligand>
</feature>
<evidence type="ECO:0000256" key="2">
    <source>
        <dbReference type="ARBA" id="ARBA00012755"/>
    </source>
</evidence>
<dbReference type="FunFam" id="3.20.20.70:FF:000118">
    <property type="entry name" value="Alpha-galactosidase"/>
    <property type="match status" value="1"/>
</dbReference>
<dbReference type="PIRSF" id="PIRSF005536">
    <property type="entry name" value="Agal"/>
    <property type="match status" value="1"/>
</dbReference>
<dbReference type="InterPro" id="IPR002252">
    <property type="entry name" value="Glyco_hydro_36"/>
</dbReference>
<name>A0A3E3EEV3_9FIRM</name>
<protein>
    <recommendedName>
        <fullName evidence="2 5">Alpha-galactosidase</fullName>
        <ecNumber evidence="2 5">3.2.1.22</ecNumber>
    </recommendedName>
</protein>
<feature type="binding site" evidence="7">
    <location>
        <begin position="367"/>
        <end position="368"/>
    </location>
    <ligand>
        <name>substrate</name>
    </ligand>
</feature>
<dbReference type="Proteomes" id="UP000261032">
    <property type="component" value="Unassembled WGS sequence"/>
</dbReference>
<dbReference type="Pfam" id="PF16874">
    <property type="entry name" value="Glyco_hydro_36C"/>
    <property type="match status" value="1"/>
</dbReference>
<dbReference type="AlphaFoldDB" id="A0A3E3EEV3"/>
<organism evidence="10 11">
    <name type="scientific">Thomasclavelia ramosa</name>
    <dbReference type="NCBI Taxonomy" id="1547"/>
    <lineage>
        <taxon>Bacteria</taxon>
        <taxon>Bacillati</taxon>
        <taxon>Bacillota</taxon>
        <taxon>Erysipelotrichia</taxon>
        <taxon>Erysipelotrichales</taxon>
        <taxon>Coprobacillaceae</taxon>
        <taxon>Thomasclavelia</taxon>
    </lineage>
</organism>
<keyword evidence="4 5" id="KW-0326">Glycosidase</keyword>
<evidence type="ECO:0000256" key="6">
    <source>
        <dbReference type="PIRSR" id="PIRSR005536-1"/>
    </source>
</evidence>
<dbReference type="InterPro" id="IPR013785">
    <property type="entry name" value="Aldolase_TIM"/>
</dbReference>
<comment type="caution">
    <text evidence="10">The sequence shown here is derived from an EMBL/GenBank/DDBJ whole genome shotgun (WGS) entry which is preliminary data.</text>
</comment>
<dbReference type="InterPro" id="IPR031704">
    <property type="entry name" value="Glyco_hydro_36_N"/>
</dbReference>
<feature type="active site" description="Proton donor" evidence="6">
    <location>
        <position position="549"/>
    </location>
</feature>
<evidence type="ECO:0000313" key="11">
    <source>
        <dbReference type="Proteomes" id="UP000261032"/>
    </source>
</evidence>
<dbReference type="PANTHER" id="PTHR43053">
    <property type="entry name" value="GLYCOSIDASE FAMILY 31"/>
    <property type="match status" value="1"/>
</dbReference>
<dbReference type="InterPro" id="IPR038417">
    <property type="entry name" value="Alpga-gal_N_sf"/>
</dbReference>
<dbReference type="SUPFAM" id="SSF51445">
    <property type="entry name" value="(Trans)glycosidases"/>
    <property type="match status" value="1"/>
</dbReference>
<evidence type="ECO:0000256" key="4">
    <source>
        <dbReference type="ARBA" id="ARBA00023295"/>
    </source>
</evidence>
<dbReference type="EMBL" id="QUSL01000008">
    <property type="protein sequence ID" value="RGD86152.1"/>
    <property type="molecule type" value="Genomic_DNA"/>
</dbReference>
<dbReference type="PROSITE" id="PS00512">
    <property type="entry name" value="ALPHA_GALACTOSIDASE"/>
    <property type="match status" value="1"/>
</dbReference>
<dbReference type="Gene3D" id="3.20.20.70">
    <property type="entry name" value="Aldolase class I"/>
    <property type="match status" value="1"/>
</dbReference>
<feature type="domain" description="Glycosyl hydrolase family 36 C-terminal" evidence="8">
    <location>
        <begin position="649"/>
        <end position="738"/>
    </location>
</feature>
<dbReference type="PANTHER" id="PTHR43053:SF3">
    <property type="entry name" value="ALPHA-GALACTOSIDASE C-RELATED"/>
    <property type="match status" value="1"/>
</dbReference>
<dbReference type="RefSeq" id="WP_117581120.1">
    <property type="nucleotide sequence ID" value="NZ_QUSL01000008.1"/>
</dbReference>
<dbReference type="InterPro" id="IPR000111">
    <property type="entry name" value="Glyco_hydro_27/36_CS"/>
</dbReference>
<feature type="domain" description="Glycosyl hydrolase family 36 N-terminal" evidence="9">
    <location>
        <begin position="30"/>
        <end position="286"/>
    </location>
</feature>
<evidence type="ECO:0000259" key="9">
    <source>
        <dbReference type="Pfam" id="PF16875"/>
    </source>
</evidence>
<comment type="similarity">
    <text evidence="5">Belongs to the glycosyl hydrolase.</text>
</comment>
<dbReference type="GO" id="GO:0004557">
    <property type="term" value="F:alpha-galactosidase activity"/>
    <property type="evidence" value="ECO:0007669"/>
    <property type="project" value="UniProtKB-UniRule"/>
</dbReference>
<keyword evidence="3 5" id="KW-0378">Hydrolase</keyword>
<dbReference type="PRINTS" id="PR00743">
    <property type="entry name" value="GLHYDRLASE36"/>
</dbReference>
<evidence type="ECO:0000256" key="5">
    <source>
        <dbReference type="PIRNR" id="PIRNR005536"/>
    </source>
</evidence>
<evidence type="ECO:0000259" key="8">
    <source>
        <dbReference type="Pfam" id="PF16874"/>
    </source>
</evidence>
<dbReference type="InterPro" id="IPR017853">
    <property type="entry name" value="GH"/>
</dbReference>
<feature type="binding site" evidence="7">
    <location>
        <position position="527"/>
    </location>
    <ligand>
        <name>substrate</name>
    </ligand>
</feature>
<dbReference type="GO" id="GO:0016052">
    <property type="term" value="P:carbohydrate catabolic process"/>
    <property type="evidence" value="ECO:0007669"/>
    <property type="project" value="InterPro"/>
</dbReference>
<evidence type="ECO:0000256" key="3">
    <source>
        <dbReference type="ARBA" id="ARBA00022801"/>
    </source>
</evidence>
<dbReference type="CDD" id="cd14791">
    <property type="entry name" value="GH36"/>
    <property type="match status" value="1"/>
</dbReference>
<dbReference type="Gene3D" id="2.60.40.1180">
    <property type="entry name" value="Golgi alpha-mannosidase II"/>
    <property type="match status" value="1"/>
</dbReference>
<dbReference type="Pfam" id="PF02065">
    <property type="entry name" value="Melibiase"/>
    <property type="match status" value="1"/>
</dbReference>
<proteinExistence type="inferred from homology"/>
<accession>A0A3E3EEV3</accession>
<feature type="binding site" evidence="7">
    <location>
        <position position="549"/>
    </location>
    <ligand>
        <name>substrate</name>
    </ligand>
</feature>
<dbReference type="InterPro" id="IPR050985">
    <property type="entry name" value="Alpha-glycosidase_related"/>
</dbReference>
<dbReference type="EC" id="3.2.1.22" evidence="2 5"/>
<gene>
    <name evidence="10" type="ORF">DXB93_07060</name>
</gene>
<reference evidence="10 11" key="1">
    <citation type="submission" date="2018-08" db="EMBL/GenBank/DDBJ databases">
        <title>A genome reference for cultivated species of the human gut microbiota.</title>
        <authorList>
            <person name="Zou Y."/>
            <person name="Xue W."/>
            <person name="Luo G."/>
        </authorList>
    </citation>
    <scope>NUCLEOTIDE SEQUENCE [LARGE SCALE GENOMIC DNA]</scope>
    <source>
        <strain evidence="10 11">OM06-4</strain>
    </source>
</reference>
<sequence length="742" mass="85588">MPIKFHKTTKIFHLYNQEISYIFKILKNNQLGQLYYGKAIKDRENFDHLFETMQRPMASCAFEGDLTFSLEHIKQEYPAYGSGDMRHPAIEIAQANGSRIISFNYQGHTIISGKPKLDKLPATYVESPDEATTLLITLYDNIIDSKIILSYTIFENMPVITRNAYIENCGEQKITLEQVMSMSLDLPDKEYEMIELTGAWARERSIKERKLEHGIQSIYSLRGCSSNNFNPFIALKRENCNEYAGEVLGFSFVYSGNFLAQVEVDTYDVTRVMMGIHPHCFSWSLEKGESFQTPEVVMVYSNDGLNKMSQTYHKLYQRRLARGKYRDQVRPILVNNWEATYFDFDEEKIMDIAGTAQKLGIELFVLDDGWFGKRNNDVAGLGDWYPNLQKLPSGISGLSRKINNLGMKFGLWFEPEMVNKNSDLYRNHPQWILETPNRPSSHGRNQFVLDFSNPEVVIYVYNMMTEVIDKANISYIKWDMNRCMTEVYSSCHDSESQGRVMHEYILGVYQLYELLTSRFPEILFESCASGGARFDPGMMYYAPQCWTSDDTDALERLKIQYGTSMVYPVSSLGAHVSAAPNHQLLRNTPIETRANVAYFGTFGYELDLNKLSMDEQIKVKEQITFMKDYREIIQFGTFYRLKSPFEGNETVWMVVSQDQNTAIIGYYRTLQEVNVGYRRVKLLGLDSDKEYHVNLNNTAHYGDELMNLGLITTDSSCGENKEKYDGTNGDYLSRIYVLKAKI</sequence>
<evidence type="ECO:0000313" key="10">
    <source>
        <dbReference type="EMBL" id="RGD86152.1"/>
    </source>
</evidence>
<feature type="active site" description="Nucleophile" evidence="6">
    <location>
        <position position="479"/>
    </location>
</feature>
<dbReference type="Gene3D" id="2.70.98.60">
    <property type="entry name" value="alpha-galactosidase from lactobacil brevis"/>
    <property type="match status" value="1"/>
</dbReference>
<dbReference type="InterPro" id="IPR013780">
    <property type="entry name" value="Glyco_hydro_b"/>
</dbReference>
<evidence type="ECO:0000256" key="7">
    <source>
        <dbReference type="PIRSR" id="PIRSR005536-2"/>
    </source>
</evidence>
<evidence type="ECO:0000256" key="1">
    <source>
        <dbReference type="ARBA" id="ARBA00001255"/>
    </source>
</evidence>
<feature type="binding site" evidence="7">
    <location>
        <position position="200"/>
    </location>
    <ligand>
        <name>substrate</name>
    </ligand>
</feature>
<comment type="catalytic activity">
    <reaction evidence="1 5">
        <text>Hydrolysis of terminal, non-reducing alpha-D-galactose residues in alpha-D-galactosides, including galactose oligosaccharides, galactomannans and galactolipids.</text>
        <dbReference type="EC" id="3.2.1.22"/>
    </reaction>
</comment>
<feature type="binding site" evidence="7">
    <location>
        <position position="444"/>
    </location>
    <ligand>
        <name>substrate</name>
    </ligand>
</feature>